<feature type="region of interest" description="Disordered" evidence="1">
    <location>
        <begin position="322"/>
        <end position="352"/>
    </location>
</feature>
<dbReference type="Gene3D" id="3.40.710.10">
    <property type="entry name" value="DD-peptidase/beta-lactamase superfamily"/>
    <property type="match status" value="1"/>
</dbReference>
<feature type="signal peptide" evidence="3">
    <location>
        <begin position="1"/>
        <end position="20"/>
    </location>
</feature>
<feature type="chain" id="PRO_5035321693" description="Beta-lactamase-related domain-containing protein" evidence="3">
    <location>
        <begin position="21"/>
        <end position="434"/>
    </location>
</feature>
<keyword evidence="2" id="KW-1133">Transmembrane helix</keyword>
<dbReference type="Pfam" id="PF00144">
    <property type="entry name" value="Beta-lactamase"/>
    <property type="match status" value="1"/>
</dbReference>
<dbReference type="OrthoDB" id="48153at2759"/>
<evidence type="ECO:0000256" key="1">
    <source>
        <dbReference type="SAM" id="MobiDB-lite"/>
    </source>
</evidence>
<accession>A0A8J2SNM8</accession>
<reference evidence="5" key="1">
    <citation type="submission" date="2021-11" db="EMBL/GenBank/DDBJ databases">
        <authorList>
            <consortium name="Genoscope - CEA"/>
            <person name="William W."/>
        </authorList>
    </citation>
    <scope>NUCLEOTIDE SEQUENCE</scope>
</reference>
<dbReference type="AlphaFoldDB" id="A0A8J2SNM8"/>
<comment type="caution">
    <text evidence="5">The sequence shown here is derived from an EMBL/GenBank/DDBJ whole genome shotgun (WGS) entry which is preliminary data.</text>
</comment>
<keyword evidence="6" id="KW-1185">Reference proteome</keyword>
<dbReference type="EMBL" id="CAKKNE010000005">
    <property type="protein sequence ID" value="CAH0376588.1"/>
    <property type="molecule type" value="Genomic_DNA"/>
</dbReference>
<gene>
    <name evidence="5" type="ORF">PECAL_5P11870</name>
</gene>
<feature type="transmembrane region" description="Helical" evidence="2">
    <location>
        <begin position="362"/>
        <end position="382"/>
    </location>
</feature>
<evidence type="ECO:0000313" key="5">
    <source>
        <dbReference type="EMBL" id="CAH0376588.1"/>
    </source>
</evidence>
<feature type="compositionally biased region" description="Low complexity" evidence="1">
    <location>
        <begin position="332"/>
        <end position="343"/>
    </location>
</feature>
<evidence type="ECO:0000256" key="3">
    <source>
        <dbReference type="SAM" id="SignalP"/>
    </source>
</evidence>
<dbReference type="InterPro" id="IPR050789">
    <property type="entry name" value="Diverse_Enzym_Activities"/>
</dbReference>
<dbReference type="PANTHER" id="PTHR43283">
    <property type="entry name" value="BETA-LACTAMASE-RELATED"/>
    <property type="match status" value="1"/>
</dbReference>
<keyword evidence="2" id="KW-0472">Membrane</keyword>
<name>A0A8J2SNM8_9STRA</name>
<organism evidence="5 6">
    <name type="scientific">Pelagomonas calceolata</name>
    <dbReference type="NCBI Taxonomy" id="35677"/>
    <lineage>
        <taxon>Eukaryota</taxon>
        <taxon>Sar</taxon>
        <taxon>Stramenopiles</taxon>
        <taxon>Ochrophyta</taxon>
        <taxon>Pelagophyceae</taxon>
        <taxon>Pelagomonadales</taxon>
        <taxon>Pelagomonadaceae</taxon>
        <taxon>Pelagomonas</taxon>
    </lineage>
</organism>
<dbReference type="PANTHER" id="PTHR43283:SF7">
    <property type="entry name" value="BETA-LACTAMASE-RELATED DOMAIN-CONTAINING PROTEIN"/>
    <property type="match status" value="1"/>
</dbReference>
<keyword evidence="3" id="KW-0732">Signal</keyword>
<dbReference type="InterPro" id="IPR012338">
    <property type="entry name" value="Beta-lactam/transpept-like"/>
</dbReference>
<evidence type="ECO:0000259" key="4">
    <source>
        <dbReference type="Pfam" id="PF00144"/>
    </source>
</evidence>
<sequence length="434" mass="46293">MLWRMAWLACACVGTTVVDLSQDWVVDTNAEAEARLDAAVASDILSYALVHGGRFVSEYYRAGRDESSTAALWSVTKSWMSLIIGTLEKDGLLTRQSTLGELFDAVDWTQVSDAAAKKLVTVEDILQMESGFEEDGWLFEHYLGGLVGALNFGTFVASETGRFNYQNHHLLSYVVYELTGLTPLAYASQNVFPALGVDPSELAWDANSEGVSYGAFGLYMCARQMLKLGQLMLQGGDDLVTPAWAADTFTDSTSGDPGWAGYGYLWWLPRDEASYLAIGYNGQFVAIYPDHDAVFVIQSDDTTSDASSWDLLGEVPSVIAGLPPAPTPAPSTPTLRPTSAPAGGSSGSSSGGSDEVLDGASIGLLVGVVFLAAVVAGGAFYYRLSKRATWLAPVVELARRETAAFCTQCGAARACGADFCTSCGTPFVDERLPP</sequence>
<dbReference type="Proteomes" id="UP000789595">
    <property type="component" value="Unassembled WGS sequence"/>
</dbReference>
<dbReference type="InterPro" id="IPR001466">
    <property type="entry name" value="Beta-lactam-related"/>
</dbReference>
<protein>
    <recommendedName>
        <fullName evidence="4">Beta-lactamase-related domain-containing protein</fullName>
    </recommendedName>
</protein>
<dbReference type="SUPFAM" id="SSF56601">
    <property type="entry name" value="beta-lactamase/transpeptidase-like"/>
    <property type="match status" value="1"/>
</dbReference>
<feature type="domain" description="Beta-lactamase-related" evidence="4">
    <location>
        <begin position="46"/>
        <end position="304"/>
    </location>
</feature>
<proteinExistence type="predicted"/>
<evidence type="ECO:0000256" key="2">
    <source>
        <dbReference type="SAM" id="Phobius"/>
    </source>
</evidence>
<keyword evidence="2" id="KW-0812">Transmembrane</keyword>
<evidence type="ECO:0000313" key="6">
    <source>
        <dbReference type="Proteomes" id="UP000789595"/>
    </source>
</evidence>